<organism evidence="2 3">
    <name type="scientific">Fusarium oxysporum f. sp. lycopersici (strain 4287 / CBS 123668 / FGSC 9935 / NRRL 34936)</name>
    <name type="common">Fusarium vascular wilt of tomato</name>
    <dbReference type="NCBI Taxonomy" id="426428"/>
    <lineage>
        <taxon>Eukaryota</taxon>
        <taxon>Fungi</taxon>
        <taxon>Dikarya</taxon>
        <taxon>Ascomycota</taxon>
        <taxon>Pezizomycotina</taxon>
        <taxon>Sordariomycetes</taxon>
        <taxon>Hypocreomycetidae</taxon>
        <taxon>Hypocreales</taxon>
        <taxon>Nectriaceae</taxon>
        <taxon>Fusarium</taxon>
        <taxon>Fusarium oxysporum species complex</taxon>
    </lineage>
</organism>
<dbReference type="AlphaFoldDB" id="A0A0J9WAA9"/>
<evidence type="ECO:0000313" key="2">
    <source>
        <dbReference type="EMBL" id="KNB19773.1"/>
    </source>
</evidence>
<dbReference type="VEuPathDB" id="FungiDB:FOXG_22644"/>
<dbReference type="InterPro" id="IPR047121">
    <property type="entry name" value="YjiB-like"/>
</dbReference>
<dbReference type="KEGG" id="fox:FOXG_22644"/>
<sequence length="109" mass="12088">MGVGKFDDTDGVSSESERHDKPGLLLTLREGDVVIHPAGTGHSNVRDEGDYRYLSFFPEGSPRWISENGERRLDQAPELLELIAQVPMPQDPVIGNEGYLVPLWRAASE</sequence>
<dbReference type="PANTHER" id="PTHR36448:SF2">
    <property type="entry name" value="CUPIN TYPE-1 DOMAIN-CONTAINING PROTEIN"/>
    <property type="match status" value="1"/>
</dbReference>
<dbReference type="GeneID" id="28963350"/>
<dbReference type="InterPro" id="IPR011051">
    <property type="entry name" value="RmlC_Cupin_sf"/>
</dbReference>
<protein>
    <recommendedName>
        <fullName evidence="4">Cupin type-1 domain-containing protein</fullName>
    </recommendedName>
</protein>
<feature type="region of interest" description="Disordered" evidence="1">
    <location>
        <begin position="1"/>
        <end position="23"/>
    </location>
</feature>
<dbReference type="EMBL" id="DS231735">
    <property type="protein sequence ID" value="KNB19773.1"/>
    <property type="molecule type" value="Genomic_DNA"/>
</dbReference>
<gene>
    <name evidence="2" type="ORF">FOXG_22644</name>
</gene>
<evidence type="ECO:0000313" key="3">
    <source>
        <dbReference type="Proteomes" id="UP000009097"/>
    </source>
</evidence>
<reference evidence="2" key="2">
    <citation type="journal article" date="2010" name="Nature">
        <title>Comparative genomics reveals mobile pathogenicity chromosomes in Fusarium.</title>
        <authorList>
            <person name="Ma L.J."/>
            <person name="van der Does H.C."/>
            <person name="Borkovich K.A."/>
            <person name="Coleman J.J."/>
            <person name="Daboussi M.J."/>
            <person name="Di Pietro A."/>
            <person name="Dufresne M."/>
            <person name="Freitag M."/>
            <person name="Grabherr M."/>
            <person name="Henrissat B."/>
            <person name="Houterman P.M."/>
            <person name="Kang S."/>
            <person name="Shim W.B."/>
            <person name="Woloshuk C."/>
            <person name="Xie X."/>
            <person name="Xu J.R."/>
            <person name="Antoniw J."/>
            <person name="Baker S.E."/>
            <person name="Bluhm B.H."/>
            <person name="Breakspear A."/>
            <person name="Brown D.W."/>
            <person name="Butchko R.A."/>
            <person name="Chapman S."/>
            <person name="Coulson R."/>
            <person name="Coutinho P.M."/>
            <person name="Danchin E.G."/>
            <person name="Diener A."/>
            <person name="Gale L.R."/>
            <person name="Gardiner D.M."/>
            <person name="Goff S."/>
            <person name="Hammond-Kosack K.E."/>
            <person name="Hilburn K."/>
            <person name="Hua-Van A."/>
            <person name="Jonkers W."/>
            <person name="Kazan K."/>
            <person name="Kodira C.D."/>
            <person name="Koehrsen M."/>
            <person name="Kumar L."/>
            <person name="Lee Y.H."/>
            <person name="Li L."/>
            <person name="Manners J.M."/>
            <person name="Miranda-Saavedra D."/>
            <person name="Mukherjee M."/>
            <person name="Park G."/>
            <person name="Park J."/>
            <person name="Park S.Y."/>
            <person name="Proctor R.H."/>
            <person name="Regev A."/>
            <person name="Ruiz-Roldan M.C."/>
            <person name="Sain D."/>
            <person name="Sakthikumar S."/>
            <person name="Sykes S."/>
            <person name="Schwartz D.C."/>
            <person name="Turgeon B.G."/>
            <person name="Wapinski I."/>
            <person name="Yoder O."/>
            <person name="Young S."/>
            <person name="Zeng Q."/>
            <person name="Zhou S."/>
            <person name="Galagan J."/>
            <person name="Cuomo C.A."/>
            <person name="Kistler H.C."/>
            <person name="Rep M."/>
        </authorList>
    </citation>
    <scope>NUCLEOTIDE SEQUENCE [LARGE SCALE GENOMIC DNA]</scope>
    <source>
        <strain evidence="2">4287</strain>
    </source>
</reference>
<evidence type="ECO:0008006" key="4">
    <source>
        <dbReference type="Google" id="ProtNLM"/>
    </source>
</evidence>
<dbReference type="SUPFAM" id="SSF51182">
    <property type="entry name" value="RmlC-like cupins"/>
    <property type="match status" value="1"/>
</dbReference>
<dbReference type="OrthoDB" id="2446447at2759"/>
<reference evidence="2" key="1">
    <citation type="submission" date="2007-04" db="EMBL/GenBank/DDBJ databases">
        <authorList>
            <consortium name="The Broad Institute Genome Sequencing Platform"/>
            <person name="Birren B."/>
            <person name="Lander E."/>
            <person name="Galagan J."/>
            <person name="Nusbaum C."/>
            <person name="Devon K."/>
            <person name="Ma L.-J."/>
            <person name="Jaffe D."/>
            <person name="Butler J."/>
            <person name="Alvarez P."/>
            <person name="Gnerre S."/>
            <person name="Grabherr M."/>
            <person name="Kleber M."/>
            <person name="Mauceli E."/>
            <person name="Brockman W."/>
            <person name="MacCallum I.A."/>
            <person name="Young S."/>
            <person name="LaButti K."/>
            <person name="DeCaprio D."/>
            <person name="Crawford M."/>
            <person name="Koehrsen M."/>
            <person name="Engels R."/>
            <person name="Montgomery P."/>
            <person name="Pearson M."/>
            <person name="Howarth C."/>
            <person name="Larson L."/>
            <person name="White J."/>
            <person name="O'Leary S."/>
            <person name="Kodira C."/>
            <person name="Zeng Q."/>
            <person name="Yandava C."/>
            <person name="Alvarado L."/>
            <person name="Kistler C."/>
            <person name="Shim W.-B."/>
            <person name="Kang S."/>
            <person name="Woloshuk C."/>
        </authorList>
    </citation>
    <scope>NUCLEOTIDE SEQUENCE</scope>
    <source>
        <strain evidence="2">4287</strain>
    </source>
</reference>
<name>A0A0J9WAA9_FUSO4</name>
<proteinExistence type="predicted"/>
<dbReference type="Proteomes" id="UP000009097">
    <property type="component" value="Unassembled WGS sequence"/>
</dbReference>
<accession>A0A0J9WAA9</accession>
<dbReference type="PANTHER" id="PTHR36448">
    <property type="entry name" value="BLR7373 PROTEIN"/>
    <property type="match status" value="1"/>
</dbReference>
<evidence type="ECO:0000256" key="1">
    <source>
        <dbReference type="SAM" id="MobiDB-lite"/>
    </source>
</evidence>
<dbReference type="RefSeq" id="XP_018257818.1">
    <property type="nucleotide sequence ID" value="XM_018403049.1"/>
</dbReference>